<name>A0A401ST89_CHIPU</name>
<feature type="coiled-coil region" evidence="8">
    <location>
        <begin position="654"/>
        <end position="758"/>
    </location>
</feature>
<dbReference type="STRING" id="137246.A0A401ST89"/>
<dbReference type="Pfam" id="PF05781">
    <property type="entry name" value="MRVI1"/>
    <property type="match status" value="1"/>
</dbReference>
<keyword evidence="6 8" id="KW-0175">Coiled coil</keyword>
<evidence type="ECO:0000256" key="8">
    <source>
        <dbReference type="SAM" id="Coils"/>
    </source>
</evidence>
<organism evidence="13 14">
    <name type="scientific">Chiloscyllium punctatum</name>
    <name type="common">Brownbanded bambooshark</name>
    <name type="synonym">Hemiscyllium punctatum</name>
    <dbReference type="NCBI Taxonomy" id="137246"/>
    <lineage>
        <taxon>Eukaryota</taxon>
        <taxon>Metazoa</taxon>
        <taxon>Chordata</taxon>
        <taxon>Craniata</taxon>
        <taxon>Vertebrata</taxon>
        <taxon>Chondrichthyes</taxon>
        <taxon>Elasmobranchii</taxon>
        <taxon>Galeomorphii</taxon>
        <taxon>Galeoidea</taxon>
        <taxon>Orectolobiformes</taxon>
        <taxon>Hemiscylliidae</taxon>
        <taxon>Chiloscyllium</taxon>
    </lineage>
</organism>
<keyword evidence="14" id="KW-1185">Reference proteome</keyword>
<feature type="transmembrane region" description="Helical" evidence="10">
    <location>
        <begin position="1251"/>
        <end position="1272"/>
    </location>
</feature>
<dbReference type="OMA" id="EWMAYCG"/>
<evidence type="ECO:0000313" key="14">
    <source>
        <dbReference type="Proteomes" id="UP000287033"/>
    </source>
</evidence>
<protein>
    <recommendedName>
        <fullName evidence="15">EF-hand domain-containing protein</fullName>
    </recommendedName>
</protein>
<evidence type="ECO:0000256" key="6">
    <source>
        <dbReference type="ARBA" id="ARBA00023054"/>
    </source>
</evidence>
<dbReference type="PANTHER" id="PTHR15352:SF3">
    <property type="entry name" value="INOSITOL 1,4,5-TRIPHOSPHATE RECEPTOR ASSOCIATED 2"/>
    <property type="match status" value="1"/>
</dbReference>
<evidence type="ECO:0000256" key="7">
    <source>
        <dbReference type="ARBA" id="ARBA00023136"/>
    </source>
</evidence>
<dbReference type="GO" id="GO:0005789">
    <property type="term" value="C:endoplasmic reticulum membrane"/>
    <property type="evidence" value="ECO:0007669"/>
    <property type="project" value="TreeGrafter"/>
</dbReference>
<evidence type="ECO:0000259" key="12">
    <source>
        <dbReference type="Pfam" id="PF14662"/>
    </source>
</evidence>
<feature type="domain" description="KASH5-like coiled-coil" evidence="12">
    <location>
        <begin position="338"/>
        <end position="534"/>
    </location>
</feature>
<dbReference type="InterPro" id="IPR039508">
    <property type="entry name" value="KASH5_EF-hand-like_dom"/>
</dbReference>
<keyword evidence="4 10" id="KW-0812">Transmembrane</keyword>
<accession>A0A401ST89</accession>
<comment type="subcellular location">
    <subcellularLocation>
        <location evidence="2">Cytoplasm</location>
    </subcellularLocation>
    <subcellularLocation>
        <location evidence="1">Membrane</location>
        <topology evidence="1">Single-pass membrane protein</topology>
    </subcellularLocation>
</comment>
<gene>
    <name evidence="13" type="ORF">chiPu_0012080</name>
</gene>
<evidence type="ECO:0000256" key="9">
    <source>
        <dbReference type="SAM" id="MobiDB-lite"/>
    </source>
</evidence>
<dbReference type="Pfam" id="PF14662">
    <property type="entry name" value="KASH_CCD"/>
    <property type="match status" value="1"/>
</dbReference>
<evidence type="ECO:0000256" key="10">
    <source>
        <dbReference type="SAM" id="Phobius"/>
    </source>
</evidence>
<feature type="region of interest" description="Disordered" evidence="9">
    <location>
        <begin position="816"/>
        <end position="838"/>
    </location>
</feature>
<keyword evidence="7 10" id="KW-0472">Membrane</keyword>
<dbReference type="InterPro" id="IPR008677">
    <property type="entry name" value="MRVI1"/>
</dbReference>
<feature type="region of interest" description="Disordered" evidence="9">
    <location>
        <begin position="885"/>
        <end position="913"/>
    </location>
</feature>
<evidence type="ECO:0008006" key="15">
    <source>
        <dbReference type="Google" id="ProtNLM"/>
    </source>
</evidence>
<evidence type="ECO:0000259" key="11">
    <source>
        <dbReference type="Pfam" id="PF14658"/>
    </source>
</evidence>
<dbReference type="EMBL" id="BEZZ01000533">
    <property type="protein sequence ID" value="GCC33610.1"/>
    <property type="molecule type" value="Genomic_DNA"/>
</dbReference>
<sequence>MCSKRHNPVESICKKLQTIQKRDQISNPVLQIPKFRSRNFESPQVSLKKNMEVILRNRTAEHHTVEQEVNIAVANCTPSPKISTAQPGKPPTVNSTYTVVSSIGGMFSKPLHRCGAQSCSTPVSGCVRNITSLSQPHSAIINIEHRIVTSDDGSAVCSPVNSSNFNFYTRLHRTQSPVAKKLSLDETSVNEPAVVNRMENVEEMSLICEEDLLDTIFYACDTKHRGKVPVSMIVDYLRHTTSRSSEDSGLEDLCNMLDPDNKDVSIDLNTYRAVMKEWIEDCRRKSFHEETQEVVNVNEDVVQHPSGVVSGIKLSDATDGTVGSLEALGGEISKGDLETSDLISCIADLQYNHQKLQDQNLKLRLVVEATEESNNRLMEENEELLTQVKSAQQTILIEKSLKEDLEELRTQISTLQESNERLILQNKQEVKDNQYLIQKIASLQEENLRITIDIEALRDRIAVLSSDKTELQVCSFMDPLTDEPELLMQLTDLDNLVHDKDAALLERENHIEELKNSIVEYSLVVEVDSFEWSRASEHPFDEALDKEVVMLIQSLGTEAAAVQFKMITTQMTKELSGEIETLVTWLKQIGELKINCEDLNEAKLEHLRNNLQERRHLWLRNICDLEEQKLAVDREYVRLASNFRRSRTEQLHLRKREAARLQELEAQKQLTETAATALELQLNQVSQQLEDLQNEVFDKNAALASVRTGTEVLQHELEEAVTGRQRLQSINQALSDAIKTLEQKLNQQQTTIQSLSAKLFQQELCGLQTQTGRCYKGLQLHIPQIYKMEVMMVQTVLQTKGEISVTEVSGEHLNKAGAGKKVNGHDLLQPSEEPDLTCTGPVEISIMSGSSASSTSTRRSNSGLQLPEIVKTLDAVNENNADMHGKIKDTTADGPGPHDGSQLTLKHQLSKTDELGSRSKVKINLEATRGSVAVEELSPGELQAVHPSPPHDVQANYQSSGYKIQDLLNLRRTSNTEQDVEAEFLRFSLAFKCDIFTLEKRLRLEERSRDLAEINLKKEIEKCHQTLQIVKPLCEEQQLLETFEKLERSLAMLSQTISRMASKAEMLGAIHQETRVSKAVEVMIQYVENLKRMYAKEHTELEEMKQLLQNGKASNSFREIQDELQNKKFLSTQTFGKNAPRRVSIATIPRHTAGVQWDTLKLKEVDEGRRMSEGDQDKLRNKLTRKLSSWNAPALDAQDEEEKEEEVEDDAILTEPEKKSANAESCVVYRGISRRLVELWNTFSKGDRLPWLPIILFISLSVLGSFLIGWTFHTSVDAASVVSGDSWKAWKAIQQFLWPYTELRHNGQPPV</sequence>
<evidence type="ECO:0000256" key="5">
    <source>
        <dbReference type="ARBA" id="ARBA00022989"/>
    </source>
</evidence>
<keyword evidence="5 10" id="KW-1133">Transmembrane helix</keyword>
<evidence type="ECO:0000256" key="2">
    <source>
        <dbReference type="ARBA" id="ARBA00004496"/>
    </source>
</evidence>
<feature type="domain" description="Protein KASH5 EF-hand-like" evidence="11">
    <location>
        <begin position="215"/>
        <end position="279"/>
    </location>
</feature>
<keyword evidence="3" id="KW-0963">Cytoplasm</keyword>
<dbReference type="Proteomes" id="UP000287033">
    <property type="component" value="Unassembled WGS sequence"/>
</dbReference>
<dbReference type="PANTHER" id="PTHR15352">
    <property type="entry name" value="LYMPHOID-RESTRICTED MEMBRANE PROTEIN, JAW1"/>
    <property type="match status" value="1"/>
</dbReference>
<evidence type="ECO:0000256" key="3">
    <source>
        <dbReference type="ARBA" id="ARBA00022490"/>
    </source>
</evidence>
<feature type="coiled-coil region" evidence="8">
    <location>
        <begin position="367"/>
        <end position="460"/>
    </location>
</feature>
<feature type="region of interest" description="Disordered" evidence="9">
    <location>
        <begin position="1194"/>
        <end position="1215"/>
    </location>
</feature>
<dbReference type="InterPro" id="IPR028168">
    <property type="entry name" value="KASH5_CC"/>
</dbReference>
<evidence type="ECO:0000256" key="1">
    <source>
        <dbReference type="ARBA" id="ARBA00004167"/>
    </source>
</evidence>
<evidence type="ECO:0000313" key="13">
    <source>
        <dbReference type="EMBL" id="GCC33610.1"/>
    </source>
</evidence>
<dbReference type="Pfam" id="PF14658">
    <property type="entry name" value="EF-hand_9"/>
    <property type="match status" value="1"/>
</dbReference>
<dbReference type="OrthoDB" id="10062605at2759"/>
<feature type="compositionally biased region" description="Acidic residues" evidence="9">
    <location>
        <begin position="1197"/>
        <end position="1212"/>
    </location>
</feature>
<reference evidence="13 14" key="1">
    <citation type="journal article" date="2018" name="Nat. Ecol. Evol.">
        <title>Shark genomes provide insights into elasmobranch evolution and the origin of vertebrates.</title>
        <authorList>
            <person name="Hara Y"/>
            <person name="Yamaguchi K"/>
            <person name="Onimaru K"/>
            <person name="Kadota M"/>
            <person name="Koyanagi M"/>
            <person name="Keeley SD"/>
            <person name="Tatsumi K"/>
            <person name="Tanaka K"/>
            <person name="Motone F"/>
            <person name="Kageyama Y"/>
            <person name="Nozu R"/>
            <person name="Adachi N"/>
            <person name="Nishimura O"/>
            <person name="Nakagawa R"/>
            <person name="Tanegashima C"/>
            <person name="Kiyatake I"/>
            <person name="Matsumoto R"/>
            <person name="Murakumo K"/>
            <person name="Nishida K"/>
            <person name="Terakita A"/>
            <person name="Kuratani S"/>
            <person name="Sato K"/>
            <person name="Hyodo S Kuraku.S."/>
        </authorList>
    </citation>
    <scope>NUCLEOTIDE SEQUENCE [LARGE SCALE GENOMIC DNA]</scope>
</reference>
<evidence type="ECO:0000256" key="4">
    <source>
        <dbReference type="ARBA" id="ARBA00022692"/>
    </source>
</evidence>
<comment type="caution">
    <text evidence="13">The sequence shown here is derived from an EMBL/GenBank/DDBJ whole genome shotgun (WGS) entry which is preliminary data.</text>
</comment>
<proteinExistence type="predicted"/>